<reference evidence="9" key="2">
    <citation type="submission" date="2025-08" db="UniProtKB">
        <authorList>
            <consortium name="Ensembl"/>
        </authorList>
    </citation>
    <scope>IDENTIFICATION</scope>
</reference>
<evidence type="ECO:0000256" key="4">
    <source>
        <dbReference type="ARBA" id="ARBA00022889"/>
    </source>
</evidence>
<evidence type="ECO:0000256" key="5">
    <source>
        <dbReference type="ARBA" id="ARBA00022989"/>
    </source>
</evidence>
<dbReference type="GO" id="GO:0016020">
    <property type="term" value="C:membrane"/>
    <property type="evidence" value="ECO:0007669"/>
    <property type="project" value="UniProtKB-SubCell"/>
</dbReference>
<keyword evidence="6 8" id="KW-0472">Membrane</keyword>
<protein>
    <recommendedName>
        <fullName evidence="11">Ninjurin 2</fullName>
    </recommendedName>
</protein>
<feature type="transmembrane region" description="Helical" evidence="8">
    <location>
        <begin position="223"/>
        <end position="246"/>
    </location>
</feature>
<keyword evidence="3 8" id="KW-0812">Transmembrane</keyword>
<sequence length="258" mass="27611">MAHPSQHWVISTPVSHLWWVLGQPKQTWEQAPILAFVRPGFTPTLPCQWIPQGETPNCTPPPSAHTPAAQAAPSDSSATTWTRGNGALRDQNLSTCLPGSGPSLGCASISSAILNESPQNAPSSFERLQPGSPSPGSSPLVNLNRYATKKSLAESLLDMALFMSNAVQLKAVLDRGPSSYNYFALVTLLSISLILQVVIGILLVVMALLNLNEVEKQWRLNQLNNAATALIFITVMINIFITAFGAHRIGLLAAGTPL</sequence>
<dbReference type="AlphaFoldDB" id="A0A4W2GMQ6"/>
<dbReference type="GO" id="GO:0007155">
    <property type="term" value="P:cell adhesion"/>
    <property type="evidence" value="ECO:0007669"/>
    <property type="project" value="UniProtKB-KW"/>
</dbReference>
<feature type="transmembrane region" description="Helical" evidence="8">
    <location>
        <begin position="182"/>
        <end position="211"/>
    </location>
</feature>
<proteinExistence type="inferred from homology"/>
<dbReference type="GO" id="GO:0042246">
    <property type="term" value="P:tissue regeneration"/>
    <property type="evidence" value="ECO:0007669"/>
    <property type="project" value="InterPro"/>
</dbReference>
<comment type="subcellular location">
    <subcellularLocation>
        <location evidence="1">Membrane</location>
        <topology evidence="1">Multi-pass membrane protein</topology>
    </subcellularLocation>
</comment>
<evidence type="ECO:0000256" key="6">
    <source>
        <dbReference type="ARBA" id="ARBA00023136"/>
    </source>
</evidence>
<feature type="compositionally biased region" description="Low complexity" evidence="7">
    <location>
        <begin position="130"/>
        <end position="139"/>
    </location>
</feature>
<dbReference type="GeneTree" id="ENSGT00940000158219"/>
<dbReference type="PANTHER" id="PTHR12316:SF24">
    <property type="entry name" value="NINJURIN-2"/>
    <property type="match status" value="1"/>
</dbReference>
<evidence type="ECO:0000256" key="7">
    <source>
        <dbReference type="SAM" id="MobiDB-lite"/>
    </source>
</evidence>
<evidence type="ECO:0000256" key="1">
    <source>
        <dbReference type="ARBA" id="ARBA00004141"/>
    </source>
</evidence>
<keyword evidence="5 8" id="KW-1133">Transmembrane helix</keyword>
<keyword evidence="4" id="KW-0130">Cell adhesion</keyword>
<dbReference type="InterPro" id="IPR007007">
    <property type="entry name" value="Ninjurin"/>
</dbReference>
<evidence type="ECO:0008006" key="11">
    <source>
        <dbReference type="Google" id="ProtNLM"/>
    </source>
</evidence>
<dbReference type="Proteomes" id="UP000429181">
    <property type="component" value="Chromosome 5"/>
</dbReference>
<feature type="region of interest" description="Disordered" evidence="7">
    <location>
        <begin position="52"/>
        <end position="85"/>
    </location>
</feature>
<name>A0A4W2GMQ6_BOBOX</name>
<feature type="region of interest" description="Disordered" evidence="7">
    <location>
        <begin position="117"/>
        <end position="140"/>
    </location>
</feature>
<evidence type="ECO:0000256" key="3">
    <source>
        <dbReference type="ARBA" id="ARBA00022692"/>
    </source>
</evidence>
<dbReference type="Ensembl" id="ENSBIXT00005033488.1">
    <property type="protein sequence ID" value="ENSBIXP00005020224.1"/>
    <property type="gene ID" value="ENSBIXG00005023336.1"/>
</dbReference>
<evidence type="ECO:0000256" key="2">
    <source>
        <dbReference type="ARBA" id="ARBA00008141"/>
    </source>
</evidence>
<dbReference type="PANTHER" id="PTHR12316">
    <property type="entry name" value="NINJURIN-RELATED"/>
    <property type="match status" value="1"/>
</dbReference>
<evidence type="ECO:0000313" key="9">
    <source>
        <dbReference type="Ensembl" id="ENSBIXP00005020224.1"/>
    </source>
</evidence>
<comment type="similarity">
    <text evidence="2">Belongs to the ninjurin family.</text>
</comment>
<evidence type="ECO:0000313" key="10">
    <source>
        <dbReference type="Proteomes" id="UP000429181"/>
    </source>
</evidence>
<evidence type="ECO:0000256" key="8">
    <source>
        <dbReference type="SAM" id="Phobius"/>
    </source>
</evidence>
<feature type="compositionally biased region" description="Low complexity" evidence="7">
    <location>
        <begin position="66"/>
        <end position="80"/>
    </location>
</feature>
<reference evidence="9 10" key="1">
    <citation type="submission" date="2018-11" db="EMBL/GenBank/DDBJ databases">
        <title>Haplotype-resolved cattle genomes.</title>
        <authorList>
            <person name="Low W.Y."/>
            <person name="Tearle R."/>
            <person name="Bickhart D.M."/>
            <person name="Rosen B.D."/>
            <person name="Koren S."/>
            <person name="Rhie A."/>
            <person name="Hiendleder S."/>
            <person name="Phillippy A.M."/>
            <person name="Smith T.P.L."/>
            <person name="Williams J.L."/>
        </authorList>
    </citation>
    <scope>NUCLEOTIDE SEQUENCE [LARGE SCALE GENOMIC DNA]</scope>
</reference>
<organism evidence="9 10">
    <name type="scientific">Bos indicus x Bos taurus</name>
    <name type="common">Hybrid cattle</name>
    <dbReference type="NCBI Taxonomy" id="30522"/>
    <lineage>
        <taxon>Eukaryota</taxon>
        <taxon>Metazoa</taxon>
        <taxon>Chordata</taxon>
        <taxon>Craniata</taxon>
        <taxon>Vertebrata</taxon>
        <taxon>Euteleostomi</taxon>
        <taxon>Mammalia</taxon>
        <taxon>Eutheria</taxon>
        <taxon>Laurasiatheria</taxon>
        <taxon>Artiodactyla</taxon>
        <taxon>Ruminantia</taxon>
        <taxon>Pecora</taxon>
        <taxon>Bovidae</taxon>
        <taxon>Bovinae</taxon>
        <taxon>Bos</taxon>
    </lineage>
</organism>
<accession>A0A4W2GMQ6</accession>
<dbReference type="Pfam" id="PF04923">
    <property type="entry name" value="Ninjurin"/>
    <property type="match status" value="1"/>
</dbReference>